<reference evidence="7 8" key="1">
    <citation type="submission" date="2020-07" db="EMBL/GenBank/DDBJ databases">
        <title>Moheibacter lacus sp. nov., a member of the family Flavobacteriaceae isolated from freshwater lake sediment.</title>
        <authorList>
            <person name="Liu Y."/>
        </authorList>
    </citation>
    <scope>NUCLEOTIDE SEQUENCE [LARGE SCALE GENOMIC DNA]</scope>
    <source>
        <strain evidence="7 8">BDHS18</strain>
    </source>
</reference>
<keyword evidence="5 6" id="KW-0472">Membrane</keyword>
<dbReference type="Proteomes" id="UP000552241">
    <property type="component" value="Unassembled WGS sequence"/>
</dbReference>
<evidence type="ECO:0000256" key="1">
    <source>
        <dbReference type="ARBA" id="ARBA00004141"/>
    </source>
</evidence>
<evidence type="ECO:0000313" key="8">
    <source>
        <dbReference type="Proteomes" id="UP000552241"/>
    </source>
</evidence>
<dbReference type="PANTHER" id="PTHR43461:SF1">
    <property type="entry name" value="TRANSMEMBRANE PROTEIN 256"/>
    <property type="match status" value="1"/>
</dbReference>
<dbReference type="AlphaFoldDB" id="A0A838ZNN8"/>
<dbReference type="GO" id="GO:0005886">
    <property type="term" value="C:plasma membrane"/>
    <property type="evidence" value="ECO:0007669"/>
    <property type="project" value="TreeGrafter"/>
</dbReference>
<name>A0A838ZNN8_9FLAO</name>
<dbReference type="InterPro" id="IPR006696">
    <property type="entry name" value="DUF423"/>
</dbReference>
<dbReference type="RefSeq" id="WP_182042894.1">
    <property type="nucleotide sequence ID" value="NZ_JACDZE010000001.1"/>
</dbReference>
<keyword evidence="3 6" id="KW-0812">Transmembrane</keyword>
<accession>A0A838ZNN8</accession>
<evidence type="ECO:0000256" key="2">
    <source>
        <dbReference type="ARBA" id="ARBA00009694"/>
    </source>
</evidence>
<evidence type="ECO:0000313" key="7">
    <source>
        <dbReference type="EMBL" id="MBA5629336.1"/>
    </source>
</evidence>
<evidence type="ECO:0000256" key="3">
    <source>
        <dbReference type="ARBA" id="ARBA00022692"/>
    </source>
</evidence>
<dbReference type="EMBL" id="JACDZE010000001">
    <property type="protein sequence ID" value="MBA5629336.1"/>
    <property type="molecule type" value="Genomic_DNA"/>
</dbReference>
<proteinExistence type="inferred from homology"/>
<keyword evidence="8" id="KW-1185">Reference proteome</keyword>
<evidence type="ECO:0000256" key="4">
    <source>
        <dbReference type="ARBA" id="ARBA00022989"/>
    </source>
</evidence>
<gene>
    <name evidence="7" type="ORF">HU137_06065</name>
</gene>
<dbReference type="Pfam" id="PF04241">
    <property type="entry name" value="DUF423"/>
    <property type="match status" value="1"/>
</dbReference>
<comment type="subcellular location">
    <subcellularLocation>
        <location evidence="1">Membrane</location>
        <topology evidence="1">Multi-pass membrane protein</topology>
    </subcellularLocation>
</comment>
<feature type="transmembrane region" description="Helical" evidence="6">
    <location>
        <begin position="45"/>
        <end position="62"/>
    </location>
</feature>
<feature type="transmembrane region" description="Helical" evidence="6">
    <location>
        <begin position="69"/>
        <end position="88"/>
    </location>
</feature>
<protein>
    <submittedName>
        <fullName evidence="7">DUF423 domain-containing protein</fullName>
    </submittedName>
</protein>
<keyword evidence="4 6" id="KW-1133">Transmembrane helix</keyword>
<feature type="transmembrane region" description="Helical" evidence="6">
    <location>
        <begin position="100"/>
        <end position="124"/>
    </location>
</feature>
<comment type="caution">
    <text evidence="7">The sequence shown here is derived from an EMBL/GenBank/DDBJ whole genome shotgun (WGS) entry which is preliminary data.</text>
</comment>
<evidence type="ECO:0000256" key="6">
    <source>
        <dbReference type="SAM" id="Phobius"/>
    </source>
</evidence>
<comment type="similarity">
    <text evidence="2">Belongs to the UPF0382 family.</text>
</comment>
<sequence length="127" mass="14201">MKQLVLIFGTLYGASSVILGAFGAHAFKKFLSPEKLASFETGVKYQMYHALLLVIIGLFLQFQSGLEKGAGWSIIIGTFLFSVSIYFLSFADHWGVNLKWLGPITPLGGLLMIVGWFLLLFYFLKRN</sequence>
<organism evidence="7 8">
    <name type="scientific">Moheibacter lacus</name>
    <dbReference type="NCBI Taxonomy" id="2745851"/>
    <lineage>
        <taxon>Bacteria</taxon>
        <taxon>Pseudomonadati</taxon>
        <taxon>Bacteroidota</taxon>
        <taxon>Flavobacteriia</taxon>
        <taxon>Flavobacteriales</taxon>
        <taxon>Weeksellaceae</taxon>
        <taxon>Moheibacter</taxon>
    </lineage>
</organism>
<evidence type="ECO:0000256" key="5">
    <source>
        <dbReference type="ARBA" id="ARBA00023136"/>
    </source>
</evidence>
<dbReference type="PANTHER" id="PTHR43461">
    <property type="entry name" value="TRANSMEMBRANE PROTEIN 256"/>
    <property type="match status" value="1"/>
</dbReference>